<dbReference type="EMBL" id="JARYMX010000008">
    <property type="protein sequence ID" value="KAJ9539458.1"/>
    <property type="molecule type" value="Genomic_DNA"/>
</dbReference>
<feature type="region of interest" description="Disordered" evidence="1">
    <location>
        <begin position="1"/>
        <end position="42"/>
    </location>
</feature>
<organism evidence="2 3">
    <name type="scientific">Centaurea solstitialis</name>
    <name type="common">yellow star-thistle</name>
    <dbReference type="NCBI Taxonomy" id="347529"/>
    <lineage>
        <taxon>Eukaryota</taxon>
        <taxon>Viridiplantae</taxon>
        <taxon>Streptophyta</taxon>
        <taxon>Embryophyta</taxon>
        <taxon>Tracheophyta</taxon>
        <taxon>Spermatophyta</taxon>
        <taxon>Magnoliopsida</taxon>
        <taxon>eudicotyledons</taxon>
        <taxon>Gunneridae</taxon>
        <taxon>Pentapetalae</taxon>
        <taxon>asterids</taxon>
        <taxon>campanulids</taxon>
        <taxon>Asterales</taxon>
        <taxon>Asteraceae</taxon>
        <taxon>Carduoideae</taxon>
        <taxon>Cardueae</taxon>
        <taxon>Centaureinae</taxon>
        <taxon>Centaurea</taxon>
    </lineage>
</organism>
<dbReference type="PANTHER" id="PTHR36045">
    <property type="entry name" value="OS04G0558500 PROTEIN"/>
    <property type="match status" value="1"/>
</dbReference>
<protein>
    <submittedName>
        <fullName evidence="2">Uncharacterized protein</fullName>
    </submittedName>
</protein>
<evidence type="ECO:0000313" key="3">
    <source>
        <dbReference type="Proteomes" id="UP001172457"/>
    </source>
</evidence>
<dbReference type="PANTHER" id="PTHR36045:SF2">
    <property type="entry name" value="OS04G0558500 PROTEIN"/>
    <property type="match status" value="1"/>
</dbReference>
<sequence length="178" mass="20264">MESILPSKGERSPQKIVSFEKSAVEEEDQHHHHPEEQTLDQVSDEIKELETLEEDVKLMAQKIAKFRETLPSQLQNSLASILSAQKPPVNLENHSDHDHPGTSTNPNPESEALVEHDPMYTEKIQTVKQKISNNTSAMPSLLKRMKECISRIDNLDSFNNGIHPAFKRRKITSEDCFI</sequence>
<evidence type="ECO:0000256" key="1">
    <source>
        <dbReference type="SAM" id="MobiDB-lite"/>
    </source>
</evidence>
<evidence type="ECO:0000313" key="2">
    <source>
        <dbReference type="EMBL" id="KAJ9539458.1"/>
    </source>
</evidence>
<proteinExistence type="predicted"/>
<name>A0AA38SBV6_9ASTR</name>
<accession>A0AA38SBV6</accession>
<gene>
    <name evidence="2" type="ORF">OSB04_032191</name>
</gene>
<feature type="compositionally biased region" description="Basic and acidic residues" evidence="1">
    <location>
        <begin position="22"/>
        <end position="36"/>
    </location>
</feature>
<reference evidence="2" key="1">
    <citation type="submission" date="2023-03" db="EMBL/GenBank/DDBJ databases">
        <title>Chromosome-scale reference genome and RAD-based genetic map of yellow starthistle (Centaurea solstitialis) reveal putative structural variation and QTLs associated with invader traits.</title>
        <authorList>
            <person name="Reatini B."/>
            <person name="Cang F.A."/>
            <person name="Jiang Q."/>
            <person name="Mckibben M.T.W."/>
            <person name="Barker M.S."/>
            <person name="Rieseberg L.H."/>
            <person name="Dlugosch K.M."/>
        </authorList>
    </citation>
    <scope>NUCLEOTIDE SEQUENCE</scope>
    <source>
        <strain evidence="2">CAN-66</strain>
        <tissue evidence="2">Leaf</tissue>
    </source>
</reference>
<dbReference type="Proteomes" id="UP001172457">
    <property type="component" value="Chromosome 8"/>
</dbReference>
<keyword evidence="3" id="KW-1185">Reference proteome</keyword>
<dbReference type="AlphaFoldDB" id="A0AA38SBV6"/>
<comment type="caution">
    <text evidence="2">The sequence shown here is derived from an EMBL/GenBank/DDBJ whole genome shotgun (WGS) entry which is preliminary data.</text>
</comment>
<feature type="region of interest" description="Disordered" evidence="1">
    <location>
        <begin position="78"/>
        <end position="110"/>
    </location>
</feature>